<reference evidence="2" key="1">
    <citation type="submission" date="2016-10" db="EMBL/GenBank/DDBJ databases">
        <authorList>
            <person name="Varghese N."/>
            <person name="Submissions S."/>
        </authorList>
    </citation>
    <scope>NUCLEOTIDE SEQUENCE [LARGE SCALE GENOMIC DNA]</scope>
    <source>
        <strain evidence="2">DSM 17933</strain>
    </source>
</reference>
<proteinExistence type="predicted"/>
<dbReference type="STRING" id="405671.SAMN05421827_10947"/>
<dbReference type="OrthoDB" id="771591at2"/>
<dbReference type="Proteomes" id="UP000199643">
    <property type="component" value="Unassembled WGS sequence"/>
</dbReference>
<accession>A0A1G7W2Y6</accession>
<evidence type="ECO:0000313" key="2">
    <source>
        <dbReference type="Proteomes" id="UP000199643"/>
    </source>
</evidence>
<sequence>MNFKNESKHAVTVNQPITDYSHLIDLAPVKSVLDQKVKGNDLSHPKAGFRTLTTFFNKNGLSNLL</sequence>
<dbReference type="RefSeq" id="WP_090500416.1">
    <property type="nucleotide sequence ID" value="NZ_FNCH01000009.1"/>
</dbReference>
<dbReference type="EMBL" id="FNCH01000009">
    <property type="protein sequence ID" value="SDG65530.1"/>
    <property type="molecule type" value="Genomic_DNA"/>
</dbReference>
<keyword evidence="2" id="KW-1185">Reference proteome</keyword>
<gene>
    <name evidence="1" type="ORF">SAMN05421827_10947</name>
</gene>
<protein>
    <submittedName>
        <fullName evidence="1">Uncharacterized protein</fullName>
    </submittedName>
</protein>
<dbReference type="AlphaFoldDB" id="A0A1G7W2Y6"/>
<organism evidence="1 2">
    <name type="scientific">Pedobacter terrae</name>
    <dbReference type="NCBI Taxonomy" id="405671"/>
    <lineage>
        <taxon>Bacteria</taxon>
        <taxon>Pseudomonadati</taxon>
        <taxon>Bacteroidota</taxon>
        <taxon>Sphingobacteriia</taxon>
        <taxon>Sphingobacteriales</taxon>
        <taxon>Sphingobacteriaceae</taxon>
        <taxon>Pedobacter</taxon>
    </lineage>
</organism>
<evidence type="ECO:0000313" key="1">
    <source>
        <dbReference type="EMBL" id="SDG65530.1"/>
    </source>
</evidence>
<name>A0A1G7W2Y6_9SPHI</name>